<keyword evidence="2" id="KW-1185">Reference proteome</keyword>
<gene>
    <name evidence="1" type="ORF">GCL60_05600</name>
</gene>
<dbReference type="Proteomes" id="UP000437748">
    <property type="component" value="Unassembled WGS sequence"/>
</dbReference>
<reference evidence="1 2" key="1">
    <citation type="submission" date="2019-10" db="EMBL/GenBank/DDBJ databases">
        <title>New species of Slilvanegrellaceae.</title>
        <authorList>
            <person name="Pitt A."/>
            <person name="Hahn M.W."/>
        </authorList>
    </citation>
    <scope>NUCLEOTIDE SEQUENCE [LARGE SCALE GENOMIC DNA]</scope>
    <source>
        <strain evidence="1 2">SP-Ram-0.45-NSY-1</strain>
    </source>
</reference>
<evidence type="ECO:0000313" key="1">
    <source>
        <dbReference type="EMBL" id="KAB8039737.1"/>
    </source>
</evidence>
<protein>
    <submittedName>
        <fullName evidence="1">Uncharacterized protein</fullName>
    </submittedName>
</protein>
<evidence type="ECO:0000313" key="2">
    <source>
        <dbReference type="Proteomes" id="UP000437748"/>
    </source>
</evidence>
<accession>A0A6N6VWD0</accession>
<organism evidence="1 2">
    <name type="scientific">Silvanigrella paludirubra</name>
    <dbReference type="NCBI Taxonomy" id="2499159"/>
    <lineage>
        <taxon>Bacteria</taxon>
        <taxon>Pseudomonadati</taxon>
        <taxon>Bdellovibrionota</taxon>
        <taxon>Oligoflexia</taxon>
        <taxon>Silvanigrellales</taxon>
        <taxon>Silvanigrellaceae</taxon>
        <taxon>Silvanigrella</taxon>
    </lineage>
</organism>
<dbReference type="EMBL" id="WFLM01000002">
    <property type="protein sequence ID" value="KAB8039737.1"/>
    <property type="molecule type" value="Genomic_DNA"/>
</dbReference>
<dbReference type="AlphaFoldDB" id="A0A6N6VWD0"/>
<comment type="caution">
    <text evidence="1">The sequence shown here is derived from an EMBL/GenBank/DDBJ whole genome shotgun (WGS) entry which is preliminary data.</text>
</comment>
<name>A0A6N6VWD0_9BACT</name>
<proteinExistence type="predicted"/>
<sequence length="62" mass="7269">MNLKNLALLLEEVNELIEKQIFVYVNGKGIMNLQVALISGYTLYTREFFILRPKKFKISKYA</sequence>